<reference evidence="4" key="1">
    <citation type="submission" date="2023-03" db="EMBL/GenBank/DDBJ databases">
        <title>Massive genome expansion in bonnet fungi (Mycena s.s.) driven by repeated elements and novel gene families across ecological guilds.</title>
        <authorList>
            <consortium name="Lawrence Berkeley National Laboratory"/>
            <person name="Harder C.B."/>
            <person name="Miyauchi S."/>
            <person name="Viragh M."/>
            <person name="Kuo A."/>
            <person name="Thoen E."/>
            <person name="Andreopoulos B."/>
            <person name="Lu D."/>
            <person name="Skrede I."/>
            <person name="Drula E."/>
            <person name="Henrissat B."/>
            <person name="Morin E."/>
            <person name="Kohler A."/>
            <person name="Barry K."/>
            <person name="LaButti K."/>
            <person name="Morin E."/>
            <person name="Salamov A."/>
            <person name="Lipzen A."/>
            <person name="Mereny Z."/>
            <person name="Hegedus B."/>
            <person name="Baldrian P."/>
            <person name="Stursova M."/>
            <person name="Weitz H."/>
            <person name="Taylor A."/>
            <person name="Grigoriev I.V."/>
            <person name="Nagy L.G."/>
            <person name="Martin F."/>
            <person name="Kauserud H."/>
        </authorList>
    </citation>
    <scope>NUCLEOTIDE SEQUENCE</scope>
    <source>
        <strain evidence="4">CBHHK002</strain>
    </source>
</reference>
<dbReference type="PANTHER" id="PTHR12290">
    <property type="entry name" value="CORNICHON-RELATED"/>
    <property type="match status" value="1"/>
</dbReference>
<feature type="region of interest" description="Disordered" evidence="2">
    <location>
        <begin position="338"/>
        <end position="382"/>
    </location>
</feature>
<evidence type="ECO:0000313" key="4">
    <source>
        <dbReference type="EMBL" id="KAJ7359674.1"/>
    </source>
</evidence>
<dbReference type="SUPFAM" id="SSF102645">
    <property type="entry name" value="CoaB-like"/>
    <property type="match status" value="1"/>
</dbReference>
<dbReference type="InterPro" id="IPR035929">
    <property type="entry name" value="CoaB-like_sf"/>
</dbReference>
<dbReference type="GO" id="GO:0015937">
    <property type="term" value="P:coenzyme A biosynthetic process"/>
    <property type="evidence" value="ECO:0007669"/>
    <property type="project" value="UniProtKB-ARBA"/>
</dbReference>
<comment type="similarity">
    <text evidence="1">Belongs to the PPC synthetase family.</text>
</comment>
<protein>
    <submittedName>
        <fullName evidence="4">DNA/pantothenate metabolism flavoprotein</fullName>
    </submittedName>
</protein>
<proteinExistence type="inferred from homology"/>
<dbReference type="GO" id="GO:0003824">
    <property type="term" value="F:catalytic activity"/>
    <property type="evidence" value="ECO:0007669"/>
    <property type="project" value="UniProtKB-ARBA"/>
</dbReference>
<dbReference type="EMBL" id="JARIHO010000006">
    <property type="protein sequence ID" value="KAJ7359674.1"/>
    <property type="molecule type" value="Genomic_DNA"/>
</dbReference>
<dbReference type="Proteomes" id="UP001218218">
    <property type="component" value="Unassembled WGS sequence"/>
</dbReference>
<evidence type="ECO:0000256" key="1">
    <source>
        <dbReference type="ARBA" id="ARBA00005703"/>
    </source>
</evidence>
<comment type="caution">
    <text evidence="4">The sequence shown here is derived from an EMBL/GenBank/DDBJ whole genome shotgun (WGS) entry which is preliminary data.</text>
</comment>
<name>A0AAD7AIH6_9AGAR</name>
<dbReference type="AlphaFoldDB" id="A0AAD7AIH6"/>
<evidence type="ECO:0000259" key="3">
    <source>
        <dbReference type="Pfam" id="PF04127"/>
    </source>
</evidence>
<dbReference type="Pfam" id="PF04127">
    <property type="entry name" value="DFP"/>
    <property type="match status" value="1"/>
</dbReference>
<evidence type="ECO:0000313" key="5">
    <source>
        <dbReference type="Proteomes" id="UP001218218"/>
    </source>
</evidence>
<organism evidence="4 5">
    <name type="scientific">Mycena albidolilacea</name>
    <dbReference type="NCBI Taxonomy" id="1033008"/>
    <lineage>
        <taxon>Eukaryota</taxon>
        <taxon>Fungi</taxon>
        <taxon>Dikarya</taxon>
        <taxon>Basidiomycota</taxon>
        <taxon>Agaricomycotina</taxon>
        <taxon>Agaricomycetes</taxon>
        <taxon>Agaricomycetidae</taxon>
        <taxon>Agaricales</taxon>
        <taxon>Marasmiineae</taxon>
        <taxon>Mycenaceae</taxon>
        <taxon>Mycena</taxon>
    </lineage>
</organism>
<dbReference type="Gene3D" id="3.40.50.10300">
    <property type="entry name" value="CoaB-like"/>
    <property type="match status" value="1"/>
</dbReference>
<evidence type="ECO:0000256" key="2">
    <source>
        <dbReference type="SAM" id="MobiDB-lite"/>
    </source>
</evidence>
<keyword evidence="5" id="KW-1185">Reference proteome</keyword>
<accession>A0AAD7AIH6</accession>
<feature type="domain" description="DNA/pantothenate metabolism flavoprotein C-terminal" evidence="3">
    <location>
        <begin position="163"/>
        <end position="278"/>
    </location>
</feature>
<sequence length="430" mass="47494">MPGDLDPGLTHPMHEAISFSAESYFATQPAPSSLAQDIAGVKEFVARQAAQNRNVVLVTSGGTTVPLELNVVRFLDNFSAGTRGATSAEYFLKAGYAVIFMHRQFSLQPFSRHYSHSTNPFLDFLDVEEETVGITADKRADGDLLTVLTAYKHVQTAGTLHTLTFVTVNDYLWLLRAVSQELSVLRRRAMYYLAAAVSDFFLPRQKMSEHKIQSGKGSLHIEMDQVPKVLKPMVEEWTRDGYIVSFKLETEERLLVPKARAALERYGHQVVIGNELHTRKWQVIFVERKRKPLPPLPPGAEEERVVEVETQTTVLEPGEAQATAEALDSVPLASTETPAAVPEAGTTEAIPTAPVSNTIPDADTPAEAPPLPPKPDAHDEQEESMTFIESWLRIPIVTPAAATTQVKEIEEDIIAELVRRHAVWIDGAGQ</sequence>
<dbReference type="InterPro" id="IPR007085">
    <property type="entry name" value="DNA/pantothenate-metab_flavo_C"/>
</dbReference>
<gene>
    <name evidence="4" type="ORF">DFH08DRAFT_846700</name>
</gene>